<dbReference type="Proteomes" id="UP000886657">
    <property type="component" value="Unassembled WGS sequence"/>
</dbReference>
<evidence type="ECO:0000256" key="1">
    <source>
        <dbReference type="SAM" id="MobiDB-lite"/>
    </source>
</evidence>
<dbReference type="InterPro" id="IPR029479">
    <property type="entry name" value="Nitroreductase"/>
</dbReference>
<dbReference type="Gene3D" id="3.40.109.10">
    <property type="entry name" value="NADH Oxidase"/>
    <property type="match status" value="1"/>
</dbReference>
<dbReference type="Pfam" id="PF00881">
    <property type="entry name" value="Nitroreductase"/>
    <property type="match status" value="1"/>
</dbReference>
<dbReference type="InterPro" id="IPR000415">
    <property type="entry name" value="Nitroreductase-like"/>
</dbReference>
<feature type="region of interest" description="Disordered" evidence="1">
    <location>
        <begin position="70"/>
        <end position="97"/>
    </location>
</feature>
<protein>
    <submittedName>
        <fullName evidence="3">Nitroreductase family protein</fullName>
    </submittedName>
</protein>
<dbReference type="CDD" id="cd02062">
    <property type="entry name" value="Nitro_FMN_reductase"/>
    <property type="match status" value="1"/>
</dbReference>
<dbReference type="AlphaFoldDB" id="A0A9D7SEW6"/>
<sequence length="97" mass="10744">MPQEVLDRCLDAARLAPSSSNLRPWEFVIIRDPGPPGRQRDLSGPEPAEDRPVLIALVTHRDTWRRNQDEILRSSKAVGPCPEARLPTTGRSSPGLP</sequence>
<dbReference type="GO" id="GO:0016491">
    <property type="term" value="F:oxidoreductase activity"/>
    <property type="evidence" value="ECO:0007669"/>
    <property type="project" value="InterPro"/>
</dbReference>
<organism evidence="3 4">
    <name type="scientific">Candidatus Geothrix skivensis</name>
    <dbReference type="NCBI Taxonomy" id="2954439"/>
    <lineage>
        <taxon>Bacteria</taxon>
        <taxon>Pseudomonadati</taxon>
        <taxon>Acidobacteriota</taxon>
        <taxon>Holophagae</taxon>
        <taxon>Holophagales</taxon>
        <taxon>Holophagaceae</taxon>
        <taxon>Geothrix</taxon>
    </lineage>
</organism>
<reference evidence="3" key="1">
    <citation type="submission" date="2020-10" db="EMBL/GenBank/DDBJ databases">
        <title>Connecting structure to function with the recovery of over 1000 high-quality activated sludge metagenome-assembled genomes encoding full-length rRNA genes using long-read sequencing.</title>
        <authorList>
            <person name="Singleton C.M."/>
            <person name="Petriglieri F."/>
            <person name="Kristensen J.M."/>
            <person name="Kirkegaard R.H."/>
            <person name="Michaelsen T.Y."/>
            <person name="Andersen M.H."/>
            <person name="Karst S.M."/>
            <person name="Dueholm M.S."/>
            <person name="Nielsen P.H."/>
            <person name="Albertsen M."/>
        </authorList>
    </citation>
    <scope>NUCLEOTIDE SEQUENCE</scope>
    <source>
        <strain evidence="3">Skiv_18-Q3-R9-52_MAXAC.067</strain>
    </source>
</reference>
<evidence type="ECO:0000313" key="4">
    <source>
        <dbReference type="Proteomes" id="UP000886657"/>
    </source>
</evidence>
<evidence type="ECO:0000313" key="3">
    <source>
        <dbReference type="EMBL" id="MBK9795252.1"/>
    </source>
</evidence>
<feature type="domain" description="Nitroreductase" evidence="2">
    <location>
        <begin position="1"/>
        <end position="32"/>
    </location>
</feature>
<feature type="compositionally biased region" description="Basic and acidic residues" evidence="1">
    <location>
        <begin position="38"/>
        <end position="50"/>
    </location>
</feature>
<accession>A0A9D7SEW6</accession>
<comment type="caution">
    <text evidence="3">The sequence shown here is derived from an EMBL/GenBank/DDBJ whole genome shotgun (WGS) entry which is preliminary data.</text>
</comment>
<proteinExistence type="predicted"/>
<feature type="region of interest" description="Disordered" evidence="1">
    <location>
        <begin position="30"/>
        <end position="50"/>
    </location>
</feature>
<name>A0A9D7SEW6_9BACT</name>
<gene>
    <name evidence="3" type="ORF">IPP58_01910</name>
</gene>
<dbReference type="EMBL" id="JADKIO010000004">
    <property type="protein sequence ID" value="MBK9795252.1"/>
    <property type="molecule type" value="Genomic_DNA"/>
</dbReference>
<evidence type="ECO:0000259" key="2">
    <source>
        <dbReference type="Pfam" id="PF00881"/>
    </source>
</evidence>
<dbReference type="SUPFAM" id="SSF55469">
    <property type="entry name" value="FMN-dependent nitroreductase-like"/>
    <property type="match status" value="1"/>
</dbReference>